<gene>
    <name evidence="1" type="ORF">SAMN05660236_3879</name>
</gene>
<evidence type="ECO:0000313" key="1">
    <source>
        <dbReference type="EMBL" id="SKC79143.1"/>
    </source>
</evidence>
<sequence length="268" mass="30935">MNRINKRYTALALLMLLVSVVTAHEFWMQPLKFIYSISEKAKINIVVGENFMGLPIDLKRERIEKLEHHRVSGFSDLKATTVEGKKDHLELELKEEGTQVIAMQTMQTYIEMEADTFNAYLKEDGLDEVYAAREKAGNLDKPGREFYARYTKLLLQVGAKKDDTYKKPIGFPIEIIPEKNPYTVKPGESIRFKILWNKKPLFGARVKVWNRKEGLTTLQNIYTEQNGTIETRISSKGSWMVSVVYMVPSKDPKAEWRSYWGSLVFGVE</sequence>
<dbReference type="Pfam" id="PF10670">
    <property type="entry name" value="DUF4198"/>
    <property type="match status" value="1"/>
</dbReference>
<keyword evidence="2" id="KW-1185">Reference proteome</keyword>
<accession>A0A1T5LT40</accession>
<organism evidence="1 2">
    <name type="scientific">Ohtaekwangia koreensis</name>
    <dbReference type="NCBI Taxonomy" id="688867"/>
    <lineage>
        <taxon>Bacteria</taxon>
        <taxon>Pseudomonadati</taxon>
        <taxon>Bacteroidota</taxon>
        <taxon>Cytophagia</taxon>
        <taxon>Cytophagales</taxon>
        <taxon>Fulvivirgaceae</taxon>
        <taxon>Ohtaekwangia</taxon>
    </lineage>
</organism>
<protein>
    <submittedName>
        <fullName evidence="1">Uncharacterized conserved protein, contains GH25 family domain</fullName>
    </submittedName>
</protein>
<dbReference type="AlphaFoldDB" id="A0A1T5LT40"/>
<evidence type="ECO:0000313" key="2">
    <source>
        <dbReference type="Proteomes" id="UP000190961"/>
    </source>
</evidence>
<reference evidence="1 2" key="1">
    <citation type="submission" date="2017-02" db="EMBL/GenBank/DDBJ databases">
        <authorList>
            <person name="Peterson S.W."/>
        </authorList>
    </citation>
    <scope>NUCLEOTIDE SEQUENCE [LARGE SCALE GENOMIC DNA]</scope>
    <source>
        <strain evidence="1 2">DSM 25262</strain>
    </source>
</reference>
<dbReference type="Proteomes" id="UP000190961">
    <property type="component" value="Unassembled WGS sequence"/>
</dbReference>
<dbReference type="EMBL" id="FUZU01000002">
    <property type="protein sequence ID" value="SKC79143.1"/>
    <property type="molecule type" value="Genomic_DNA"/>
</dbReference>
<name>A0A1T5LT40_9BACT</name>
<dbReference type="STRING" id="688867.SAMN05660236_3879"/>
<proteinExistence type="predicted"/>
<dbReference type="RefSeq" id="WP_079688384.1">
    <property type="nucleotide sequence ID" value="NZ_FUZU01000002.1"/>
</dbReference>
<dbReference type="OrthoDB" id="581894at2"/>
<dbReference type="InterPro" id="IPR019613">
    <property type="entry name" value="DUF4198"/>
</dbReference>